<comment type="caution">
    <text evidence="2">The sequence shown here is derived from an EMBL/GenBank/DDBJ whole genome shotgun (WGS) entry which is preliminary data.</text>
</comment>
<feature type="transmembrane region" description="Helical" evidence="1">
    <location>
        <begin position="12"/>
        <end position="34"/>
    </location>
</feature>
<reference evidence="2 3" key="1">
    <citation type="submission" date="2020-08" db="EMBL/GenBank/DDBJ databases">
        <title>Genomic Encyclopedia of Type Strains, Phase IV (KMG-IV): sequencing the most valuable type-strain genomes for metagenomic binning, comparative biology and taxonomic classification.</title>
        <authorList>
            <person name="Goeker M."/>
        </authorList>
    </citation>
    <scope>NUCLEOTIDE SEQUENCE [LARGE SCALE GENOMIC DNA]</scope>
    <source>
        <strain evidence="2 3">DSM 29007</strain>
    </source>
</reference>
<keyword evidence="1" id="KW-1133">Transmembrane helix</keyword>
<dbReference type="RefSeq" id="WP_170038029.1">
    <property type="nucleotide sequence ID" value="NZ_JABDTL010000002.1"/>
</dbReference>
<evidence type="ECO:0000313" key="2">
    <source>
        <dbReference type="EMBL" id="MBB6069223.1"/>
    </source>
</evidence>
<sequence>MIQSSSWRAPWLAPAALAVALLSLALNGVLLYLIRHPERMLAPVLDRVITRLEEQDATLKYTVRIPAGTPVRFDVPIDQSYRIRLNTNVPINTTFQLPINTPFGNRVVRVPVKTTIPIRQDLPIHLRDTFRLRTQTQSELVVPLEVPLRDLPLDELRRSLTP</sequence>
<keyword evidence="1" id="KW-0812">Transmembrane</keyword>
<dbReference type="AlphaFoldDB" id="A0A841GVB4"/>
<dbReference type="Proteomes" id="UP000582837">
    <property type="component" value="Unassembled WGS sequence"/>
</dbReference>
<protein>
    <submittedName>
        <fullName evidence="2">Uncharacterized protein</fullName>
    </submittedName>
</protein>
<organism evidence="2 3">
    <name type="scientific">Longimicrobium terrae</name>
    <dbReference type="NCBI Taxonomy" id="1639882"/>
    <lineage>
        <taxon>Bacteria</taxon>
        <taxon>Pseudomonadati</taxon>
        <taxon>Gemmatimonadota</taxon>
        <taxon>Longimicrobiia</taxon>
        <taxon>Longimicrobiales</taxon>
        <taxon>Longimicrobiaceae</taxon>
        <taxon>Longimicrobium</taxon>
    </lineage>
</organism>
<proteinExistence type="predicted"/>
<evidence type="ECO:0000256" key="1">
    <source>
        <dbReference type="SAM" id="Phobius"/>
    </source>
</evidence>
<evidence type="ECO:0000313" key="3">
    <source>
        <dbReference type="Proteomes" id="UP000582837"/>
    </source>
</evidence>
<dbReference type="EMBL" id="JACHIA010000002">
    <property type="protein sequence ID" value="MBB6069223.1"/>
    <property type="molecule type" value="Genomic_DNA"/>
</dbReference>
<accession>A0A841GVB4</accession>
<keyword evidence="3" id="KW-1185">Reference proteome</keyword>
<name>A0A841GVB4_9BACT</name>
<gene>
    <name evidence="2" type="ORF">HNQ61_000838</name>
</gene>
<keyword evidence="1" id="KW-0472">Membrane</keyword>